<sequence>MAHLFNAACSALVTVNALNDDETTHRLTATTPSLAAFPFRFDFIITNVFRAVRLVVPAWGSKCVVRTASKVAPVRDDVIAVGVSATILDTVYRTRVTPLGSAAFQPEHVYVSVFSRSFPLRSDQIAVLQMGDRHLPILAIQTAFGTGKKLIAALIAIRTYLATADQQLVIATTTTNTAAGQFMDTALSIDAANAVKSLDASDSALVEGARQTPVYLYVIPERLPDDYRDRLLQRTPHALSTNEAGSFWSASFSIAT</sequence>
<keyword evidence="2" id="KW-1185">Reference proteome</keyword>
<evidence type="ECO:0000313" key="1">
    <source>
        <dbReference type="EMBL" id="VDO30963.1"/>
    </source>
</evidence>
<organism evidence="3">
    <name type="scientific">Haemonchus placei</name>
    <name type="common">Barber's pole worm</name>
    <dbReference type="NCBI Taxonomy" id="6290"/>
    <lineage>
        <taxon>Eukaryota</taxon>
        <taxon>Metazoa</taxon>
        <taxon>Ecdysozoa</taxon>
        <taxon>Nematoda</taxon>
        <taxon>Chromadorea</taxon>
        <taxon>Rhabditida</taxon>
        <taxon>Rhabditina</taxon>
        <taxon>Rhabditomorpha</taxon>
        <taxon>Strongyloidea</taxon>
        <taxon>Trichostrongylidae</taxon>
        <taxon>Haemonchus</taxon>
    </lineage>
</organism>
<gene>
    <name evidence="1" type="ORF">HPLM_LOCUS7113</name>
</gene>
<dbReference type="Proteomes" id="UP000268014">
    <property type="component" value="Unassembled WGS sequence"/>
</dbReference>
<evidence type="ECO:0000313" key="2">
    <source>
        <dbReference type="Proteomes" id="UP000268014"/>
    </source>
</evidence>
<protein>
    <submittedName>
        <fullName evidence="3">ResIII domain-containing protein</fullName>
    </submittedName>
</protein>
<reference evidence="3" key="1">
    <citation type="submission" date="2017-02" db="UniProtKB">
        <authorList>
            <consortium name="WormBaseParasite"/>
        </authorList>
    </citation>
    <scope>IDENTIFICATION</scope>
</reference>
<evidence type="ECO:0000313" key="3">
    <source>
        <dbReference type="WBParaSite" id="HPLM_0000712101-mRNA-1"/>
    </source>
</evidence>
<dbReference type="OMA" id="DDETTHR"/>
<proteinExistence type="predicted"/>
<dbReference type="WBParaSite" id="HPLM_0000712101-mRNA-1">
    <property type="protein sequence ID" value="HPLM_0000712101-mRNA-1"/>
    <property type="gene ID" value="HPLM_0000712101"/>
</dbReference>
<accession>A0A0N4W9W5</accession>
<reference evidence="1 2" key="2">
    <citation type="submission" date="2018-11" db="EMBL/GenBank/DDBJ databases">
        <authorList>
            <consortium name="Pathogen Informatics"/>
        </authorList>
    </citation>
    <scope>NUCLEOTIDE SEQUENCE [LARGE SCALE GENOMIC DNA]</scope>
    <source>
        <strain evidence="1 2">MHpl1</strain>
    </source>
</reference>
<dbReference type="AlphaFoldDB" id="A0A0N4W9W5"/>
<name>A0A0N4W9W5_HAEPC</name>
<dbReference type="OrthoDB" id="5871526at2759"/>
<dbReference type="EMBL" id="UZAF01016602">
    <property type="protein sequence ID" value="VDO30963.1"/>
    <property type="molecule type" value="Genomic_DNA"/>
</dbReference>